<dbReference type="STRING" id="299262.BWR18_02475"/>
<dbReference type="InterPro" id="IPR019225">
    <property type="entry name" value="DUF2155"/>
</dbReference>
<keyword evidence="3" id="KW-1185">Reference proteome</keyword>
<dbReference type="KEGG" id="tom:BWR18_02475"/>
<evidence type="ECO:0000313" key="2">
    <source>
        <dbReference type="EMBL" id="APX10683.1"/>
    </source>
</evidence>
<reference evidence="2 3" key="1">
    <citation type="submission" date="2017-01" db="EMBL/GenBank/DDBJ databases">
        <title>Complete genome of Tateyamaria omphalii DOK1-4 isolated from seawater in Dokdo.</title>
        <authorList>
            <person name="Kim J.H."/>
            <person name="Chi W.-J."/>
        </authorList>
    </citation>
    <scope>NUCLEOTIDE SEQUENCE [LARGE SCALE GENOMIC DNA]</scope>
    <source>
        <strain evidence="2 3">DOK1-4</strain>
    </source>
</reference>
<dbReference type="Pfam" id="PF09923">
    <property type="entry name" value="DUF2155"/>
    <property type="match status" value="1"/>
</dbReference>
<dbReference type="OrthoDB" id="9810376at2"/>
<keyword evidence="1" id="KW-0732">Signal</keyword>
<evidence type="ECO:0008006" key="4">
    <source>
        <dbReference type="Google" id="ProtNLM"/>
    </source>
</evidence>
<dbReference type="AlphaFoldDB" id="A0A1P8MRR5"/>
<organism evidence="2 3">
    <name type="scientific">Tateyamaria omphalii</name>
    <dbReference type="NCBI Taxonomy" id="299262"/>
    <lineage>
        <taxon>Bacteria</taxon>
        <taxon>Pseudomonadati</taxon>
        <taxon>Pseudomonadota</taxon>
        <taxon>Alphaproteobacteria</taxon>
        <taxon>Rhodobacterales</taxon>
        <taxon>Roseobacteraceae</taxon>
        <taxon>Tateyamaria</taxon>
    </lineage>
</organism>
<proteinExistence type="predicted"/>
<name>A0A1P8MRR5_9RHOB</name>
<sequence>MIRCAARIAALAVCVATGATAQDATESASGAVLRGLDKFSGQVVDIEMLAGRTVRFERLNITLTECRYPSGNPSGNAYAGLQISEVGREGVVFSGWMIASAPALNAMEHARYDVWVMRCTTS</sequence>
<evidence type="ECO:0000313" key="3">
    <source>
        <dbReference type="Proteomes" id="UP000186336"/>
    </source>
</evidence>
<dbReference type="EMBL" id="CP019312">
    <property type="protein sequence ID" value="APX10683.1"/>
    <property type="molecule type" value="Genomic_DNA"/>
</dbReference>
<dbReference type="RefSeq" id="WP_076626550.1">
    <property type="nucleotide sequence ID" value="NZ_CP019312.1"/>
</dbReference>
<feature type="chain" id="PRO_5012365531" description="DUF2155 domain-containing protein" evidence="1">
    <location>
        <begin position="22"/>
        <end position="122"/>
    </location>
</feature>
<protein>
    <recommendedName>
        <fullName evidence="4">DUF2155 domain-containing protein</fullName>
    </recommendedName>
</protein>
<evidence type="ECO:0000256" key="1">
    <source>
        <dbReference type="SAM" id="SignalP"/>
    </source>
</evidence>
<gene>
    <name evidence="2" type="ORF">BWR18_02475</name>
</gene>
<accession>A0A1P8MRR5</accession>
<feature type="signal peptide" evidence="1">
    <location>
        <begin position="1"/>
        <end position="21"/>
    </location>
</feature>
<dbReference type="Proteomes" id="UP000186336">
    <property type="component" value="Chromosome"/>
</dbReference>